<keyword evidence="11" id="KW-1185">Reference proteome</keyword>
<feature type="compositionally biased region" description="Pro residues" evidence="7">
    <location>
        <begin position="400"/>
        <end position="418"/>
    </location>
</feature>
<feature type="compositionally biased region" description="Polar residues" evidence="7">
    <location>
        <begin position="460"/>
        <end position="478"/>
    </location>
</feature>
<dbReference type="GO" id="GO:0005789">
    <property type="term" value="C:endoplasmic reticulum membrane"/>
    <property type="evidence" value="ECO:0007669"/>
    <property type="project" value="UniProtKB-SubCell"/>
</dbReference>
<name>A0A9N9MNX8_9CUCU</name>
<feature type="compositionally biased region" description="Acidic residues" evidence="7">
    <location>
        <begin position="708"/>
        <end position="732"/>
    </location>
</feature>
<reference evidence="10" key="1">
    <citation type="submission" date="2022-01" db="EMBL/GenBank/DDBJ databases">
        <authorList>
            <person name="King R."/>
        </authorList>
    </citation>
    <scope>NUCLEOTIDE SEQUENCE</scope>
</reference>
<dbReference type="Proteomes" id="UP001152799">
    <property type="component" value="Chromosome 2"/>
</dbReference>
<dbReference type="GO" id="GO:0043025">
    <property type="term" value="C:neuronal cell body"/>
    <property type="evidence" value="ECO:0007669"/>
    <property type="project" value="TreeGrafter"/>
</dbReference>
<dbReference type="InterPro" id="IPR032763">
    <property type="entry name" value="RIC3_N"/>
</dbReference>
<accession>A0A9N9MNX8</accession>
<dbReference type="GO" id="GO:0045202">
    <property type="term" value="C:synapse"/>
    <property type="evidence" value="ECO:0007669"/>
    <property type="project" value="GOC"/>
</dbReference>
<dbReference type="EMBL" id="OU892278">
    <property type="protein sequence ID" value="CAG9764085.1"/>
    <property type="molecule type" value="Genomic_DNA"/>
</dbReference>
<dbReference type="PANTHER" id="PTHR21723:SF3">
    <property type="entry name" value="PROTEIN RIC-3"/>
    <property type="match status" value="1"/>
</dbReference>
<dbReference type="OrthoDB" id="10070774at2759"/>
<feature type="domain" description="Resistance to inhibitors of cholinesterase protein 3 N-terminal" evidence="9">
    <location>
        <begin position="192"/>
        <end position="288"/>
    </location>
</feature>
<keyword evidence="6 8" id="KW-0472">Membrane</keyword>
<feature type="compositionally biased region" description="Basic and acidic residues" evidence="7">
    <location>
        <begin position="733"/>
        <end position="745"/>
    </location>
</feature>
<comment type="similarity">
    <text evidence="2">Belongs to the ric-3 family.</text>
</comment>
<organism evidence="10 11">
    <name type="scientific">Ceutorhynchus assimilis</name>
    <name type="common">cabbage seed weevil</name>
    <dbReference type="NCBI Taxonomy" id="467358"/>
    <lineage>
        <taxon>Eukaryota</taxon>
        <taxon>Metazoa</taxon>
        <taxon>Ecdysozoa</taxon>
        <taxon>Arthropoda</taxon>
        <taxon>Hexapoda</taxon>
        <taxon>Insecta</taxon>
        <taxon>Pterygota</taxon>
        <taxon>Neoptera</taxon>
        <taxon>Endopterygota</taxon>
        <taxon>Coleoptera</taxon>
        <taxon>Polyphaga</taxon>
        <taxon>Cucujiformia</taxon>
        <taxon>Curculionidae</taxon>
        <taxon>Ceutorhynchinae</taxon>
        <taxon>Ceutorhynchus</taxon>
    </lineage>
</organism>
<dbReference type="AlphaFoldDB" id="A0A9N9MNX8"/>
<keyword evidence="3 8" id="KW-0812">Transmembrane</keyword>
<dbReference type="GO" id="GO:0034394">
    <property type="term" value="P:protein localization to cell surface"/>
    <property type="evidence" value="ECO:0007669"/>
    <property type="project" value="TreeGrafter"/>
</dbReference>
<evidence type="ECO:0000256" key="2">
    <source>
        <dbReference type="ARBA" id="ARBA00008538"/>
    </source>
</evidence>
<feature type="region of interest" description="Disordered" evidence="7">
    <location>
        <begin position="206"/>
        <end position="228"/>
    </location>
</feature>
<feature type="compositionally biased region" description="Acidic residues" evidence="7">
    <location>
        <begin position="690"/>
        <end position="700"/>
    </location>
</feature>
<evidence type="ECO:0000313" key="10">
    <source>
        <dbReference type="EMBL" id="CAG9764085.1"/>
    </source>
</evidence>
<evidence type="ECO:0000313" key="11">
    <source>
        <dbReference type="Proteomes" id="UP001152799"/>
    </source>
</evidence>
<dbReference type="InterPro" id="IPR026160">
    <property type="entry name" value="Ric3"/>
</dbReference>
<feature type="compositionally biased region" description="Acidic residues" evidence="7">
    <location>
        <begin position="765"/>
        <end position="777"/>
    </location>
</feature>
<evidence type="ECO:0000256" key="1">
    <source>
        <dbReference type="ARBA" id="ARBA00004586"/>
    </source>
</evidence>
<feature type="region of interest" description="Disordered" evidence="7">
    <location>
        <begin position="350"/>
        <end position="500"/>
    </location>
</feature>
<feature type="compositionally biased region" description="Acidic residues" evidence="7">
    <location>
        <begin position="615"/>
        <end position="625"/>
    </location>
</feature>
<evidence type="ECO:0000256" key="7">
    <source>
        <dbReference type="SAM" id="MobiDB-lite"/>
    </source>
</evidence>
<evidence type="ECO:0000256" key="6">
    <source>
        <dbReference type="ARBA" id="ARBA00023136"/>
    </source>
</evidence>
<feature type="transmembrane region" description="Helical" evidence="8">
    <location>
        <begin position="34"/>
        <end position="56"/>
    </location>
</feature>
<evidence type="ECO:0000256" key="5">
    <source>
        <dbReference type="ARBA" id="ARBA00022989"/>
    </source>
</evidence>
<dbReference type="PANTHER" id="PTHR21723">
    <property type="entry name" value="RESISTANCE TO INHIBITORS OF CHOLINESTERASE PROTEIN 3 RIC3"/>
    <property type="match status" value="1"/>
</dbReference>
<evidence type="ECO:0000256" key="8">
    <source>
        <dbReference type="SAM" id="Phobius"/>
    </source>
</evidence>
<keyword evidence="4" id="KW-0256">Endoplasmic reticulum</keyword>
<evidence type="ECO:0000259" key="9">
    <source>
        <dbReference type="Pfam" id="PF15361"/>
    </source>
</evidence>
<feature type="region of interest" description="Disordered" evidence="7">
    <location>
        <begin position="615"/>
        <end position="641"/>
    </location>
</feature>
<protein>
    <recommendedName>
        <fullName evidence="9">Resistance to inhibitors of cholinesterase protein 3 N-terminal domain-containing protein</fullName>
    </recommendedName>
</protein>
<keyword evidence="5 8" id="KW-1133">Transmembrane helix</keyword>
<dbReference type="GO" id="GO:0007271">
    <property type="term" value="P:synaptic transmission, cholinergic"/>
    <property type="evidence" value="ECO:0007669"/>
    <property type="project" value="TreeGrafter"/>
</dbReference>
<feature type="region of interest" description="Disordered" evidence="7">
    <location>
        <begin position="1"/>
        <end position="25"/>
    </location>
</feature>
<evidence type="ECO:0000256" key="3">
    <source>
        <dbReference type="ARBA" id="ARBA00022692"/>
    </source>
</evidence>
<proteinExistence type="inferred from homology"/>
<feature type="transmembrane region" description="Helical" evidence="8">
    <location>
        <begin position="256"/>
        <end position="278"/>
    </location>
</feature>
<evidence type="ECO:0000256" key="4">
    <source>
        <dbReference type="ARBA" id="ARBA00022824"/>
    </source>
</evidence>
<sequence length="811" mass="89476">MTGPSPYSAYRHSEPRTMPLAQSTDQGLGTKKTMLVLVVVVGCFAVLWPKLFYPMLVNSANQHSKPGPVDKTTGCCDVISELDFETIKIMSQLCSTIIDTTGKPPPTPKEIVIQCKKAVLETCGIDISAAFQDRISLGHSAKQILEEVRSLNGSLCLKYNFGVSPWRLGVPHRVNVNLDPDIKQERPAHLRPGMIHPAFRERGRAIPESETTNVPKKTGPPPRIVEGRPGPIPGMRPAMGGPGHVVPPSAKQQANYGFMGVLMPIYTVGFVIFFSYTIMKLVFKKKSPEADAGAPMYPQCEPDEHFYKEVFEPNKHYFNRPNKDNSKIVVNAVAALLEEVNQEIEAKKLKIPQESSNQQDGFRPNGSLPKEEDQGSVTVMGMETTASSESGKKWSRPDSPVLPHPQTAPPKEPSPPPQQIFLEGALPPQSQILVADSATEAQRDSEDDSPVVLAGKMTLSVISLDSETGTDDSTNSGRKSSDEEQRSSSGHTSEGFEKINAADLEEQINNIIEEAENIALAEERDYSPDVELIPLSDEELANKAPQINEKDKDNSVLEEIKNQFNLEDDLLQALTEKGLGEKAEMPVTDLIKEFLSNEEGLLLETDDEEKIVEELEAEEIPNLDEAETKATESSDEIQQVPEAINLSDLLLQGLLVQPDNEETSDFEPQSDIAEPPTPDTSIKDDSLLEYSDEPTATDEDQQQKEGDIGSEEGDIDEEVEEEEYSDDDEEELGENRESVERRANGDDEELSRNGAGNSQTAAENDISEDEDDDEEIEEIIEYVDNTDDEGEEIIEINGNERRHLDGNGENN</sequence>
<gene>
    <name evidence="10" type="ORF">CEUTPL_LOCUS4730</name>
</gene>
<comment type="subcellular location">
    <subcellularLocation>
        <location evidence="1">Endoplasmic reticulum membrane</location>
    </subcellularLocation>
</comment>
<dbReference type="Pfam" id="PF15361">
    <property type="entry name" value="RIC3"/>
    <property type="match status" value="1"/>
</dbReference>
<feature type="region of interest" description="Disordered" evidence="7">
    <location>
        <begin position="655"/>
        <end position="777"/>
    </location>
</feature>
<dbReference type="GO" id="GO:0043005">
    <property type="term" value="C:neuron projection"/>
    <property type="evidence" value="ECO:0007669"/>
    <property type="project" value="TreeGrafter"/>
</dbReference>